<evidence type="ECO:0000313" key="6">
    <source>
        <dbReference type="Proteomes" id="UP000635142"/>
    </source>
</evidence>
<name>A0A927D4R7_9RHOB</name>
<proteinExistence type="inferred from homology"/>
<feature type="domain" description="NAD-dependent epimerase/dehydratase" evidence="4">
    <location>
        <begin position="15"/>
        <end position="183"/>
    </location>
</feature>
<dbReference type="PANTHER" id="PTHR43103">
    <property type="entry name" value="NUCLEOSIDE-DIPHOSPHATE-SUGAR EPIMERASE"/>
    <property type="match status" value="1"/>
</dbReference>
<evidence type="ECO:0000259" key="4">
    <source>
        <dbReference type="Pfam" id="PF01370"/>
    </source>
</evidence>
<dbReference type="GO" id="GO:0016491">
    <property type="term" value="F:oxidoreductase activity"/>
    <property type="evidence" value="ECO:0007669"/>
    <property type="project" value="UniProtKB-KW"/>
</dbReference>
<reference evidence="5" key="1">
    <citation type="submission" date="2020-08" db="EMBL/GenBank/DDBJ databases">
        <title>Sulfitobacter aestuariivivens sp. nov., isolated from a tidal flat.</title>
        <authorList>
            <person name="Park S."/>
            <person name="Yoon J.-H."/>
        </authorList>
    </citation>
    <scope>NUCLEOTIDE SEQUENCE</scope>
    <source>
        <strain evidence="5">TSTF-M16</strain>
    </source>
</reference>
<dbReference type="AlphaFoldDB" id="A0A927D4R7"/>
<evidence type="ECO:0000256" key="3">
    <source>
        <dbReference type="ARBA" id="ARBA00023027"/>
    </source>
</evidence>
<organism evidence="5 6">
    <name type="scientific">Sulfitobacter aestuariivivens</name>
    <dbReference type="NCBI Taxonomy" id="2766981"/>
    <lineage>
        <taxon>Bacteria</taxon>
        <taxon>Pseudomonadati</taxon>
        <taxon>Pseudomonadota</taxon>
        <taxon>Alphaproteobacteria</taxon>
        <taxon>Rhodobacterales</taxon>
        <taxon>Roseobacteraceae</taxon>
        <taxon>Sulfitobacter</taxon>
    </lineage>
</organism>
<keyword evidence="2" id="KW-0560">Oxidoreductase</keyword>
<evidence type="ECO:0000256" key="1">
    <source>
        <dbReference type="ARBA" id="ARBA00007637"/>
    </source>
</evidence>
<protein>
    <submittedName>
        <fullName evidence="5">NAD-dependent epimerase/dehydratase family protein</fullName>
    </submittedName>
</protein>
<dbReference type="RefSeq" id="WP_191076018.1">
    <property type="nucleotide sequence ID" value="NZ_JACTAG010000002.1"/>
</dbReference>
<keyword evidence="3" id="KW-0520">NAD</keyword>
<comment type="similarity">
    <text evidence="1">Belongs to the NAD(P)-dependent epimerase/dehydratase family.</text>
</comment>
<evidence type="ECO:0000256" key="2">
    <source>
        <dbReference type="ARBA" id="ARBA00023002"/>
    </source>
</evidence>
<dbReference type="Pfam" id="PF01370">
    <property type="entry name" value="Epimerase"/>
    <property type="match status" value="1"/>
</dbReference>
<gene>
    <name evidence="5" type="ORF">H9Q16_13870</name>
</gene>
<dbReference type="SUPFAM" id="SSF51735">
    <property type="entry name" value="NAD(P)-binding Rossmann-fold domains"/>
    <property type="match status" value="1"/>
</dbReference>
<dbReference type="InterPro" id="IPR036291">
    <property type="entry name" value="NAD(P)-bd_dom_sf"/>
</dbReference>
<dbReference type="InterPro" id="IPR001509">
    <property type="entry name" value="Epimerase_deHydtase"/>
</dbReference>
<evidence type="ECO:0000313" key="5">
    <source>
        <dbReference type="EMBL" id="MBD3665015.1"/>
    </source>
</evidence>
<sequence length="292" mass="31125">MASTISDSDTQNRPILVLGASGRLGQMLRLCWPDQSTLQAHSRRPQTGFVSFDLILEPEKSVAAMRHARAVICLSGVTGATADRTENVYSRNTDLALAAIRAAHAASVERVFLASSAAVYGRGADIQDEESPCTPVSDYGRAKLNMEEAGLAEARALGQQVTALRIGNVAGADAVLGGWHDQMALDVLADGRTPRRSYIGPCTLARTIHTLTQKTALPEILNIAAPGVVEMGALLDAADLPWAHRTPGPGVIEEVALCTKRLERHAAFAPEDSTPAGMVADWRAYQALLQRP</sequence>
<dbReference type="Gene3D" id="3.40.50.720">
    <property type="entry name" value="NAD(P)-binding Rossmann-like Domain"/>
    <property type="match status" value="1"/>
</dbReference>
<accession>A0A927D4R7</accession>
<dbReference type="Proteomes" id="UP000635142">
    <property type="component" value="Unassembled WGS sequence"/>
</dbReference>
<dbReference type="PANTHER" id="PTHR43103:SF5">
    <property type="entry name" value="4-EPIMERASE, PUTATIVE (AFU_ORTHOLOGUE AFUA_7G00360)-RELATED"/>
    <property type="match status" value="1"/>
</dbReference>
<keyword evidence="6" id="KW-1185">Reference proteome</keyword>
<dbReference type="EMBL" id="JACTAG010000002">
    <property type="protein sequence ID" value="MBD3665015.1"/>
    <property type="molecule type" value="Genomic_DNA"/>
</dbReference>
<comment type="caution">
    <text evidence="5">The sequence shown here is derived from an EMBL/GenBank/DDBJ whole genome shotgun (WGS) entry which is preliminary data.</text>
</comment>